<reference evidence="1" key="1">
    <citation type="journal article" date="2020" name="Stud. Mycol.">
        <title>101 Dothideomycetes genomes: a test case for predicting lifestyles and emergence of pathogens.</title>
        <authorList>
            <person name="Haridas S."/>
            <person name="Albert R."/>
            <person name="Binder M."/>
            <person name="Bloem J."/>
            <person name="Labutti K."/>
            <person name="Salamov A."/>
            <person name="Andreopoulos B."/>
            <person name="Baker S."/>
            <person name="Barry K."/>
            <person name="Bills G."/>
            <person name="Bluhm B."/>
            <person name="Cannon C."/>
            <person name="Castanera R."/>
            <person name="Culley D."/>
            <person name="Daum C."/>
            <person name="Ezra D."/>
            <person name="Gonzalez J."/>
            <person name="Henrissat B."/>
            <person name="Kuo A."/>
            <person name="Liang C."/>
            <person name="Lipzen A."/>
            <person name="Lutzoni F."/>
            <person name="Magnuson J."/>
            <person name="Mondo S."/>
            <person name="Nolan M."/>
            <person name="Ohm R."/>
            <person name="Pangilinan J."/>
            <person name="Park H.-J."/>
            <person name="Ramirez L."/>
            <person name="Alfaro M."/>
            <person name="Sun H."/>
            <person name="Tritt A."/>
            <person name="Yoshinaga Y."/>
            <person name="Zwiers L.-H."/>
            <person name="Turgeon B."/>
            <person name="Goodwin S."/>
            <person name="Spatafora J."/>
            <person name="Crous P."/>
            <person name="Grigoriev I."/>
        </authorList>
    </citation>
    <scope>NUCLEOTIDE SEQUENCE</scope>
    <source>
        <strain evidence="1">CBS 121167</strain>
    </source>
</reference>
<evidence type="ECO:0000313" key="2">
    <source>
        <dbReference type="Proteomes" id="UP000799438"/>
    </source>
</evidence>
<dbReference type="Proteomes" id="UP000799438">
    <property type="component" value="Unassembled WGS sequence"/>
</dbReference>
<dbReference type="RefSeq" id="XP_033400958.1">
    <property type="nucleotide sequence ID" value="XM_033542961.1"/>
</dbReference>
<dbReference type="EMBL" id="ML995478">
    <property type="protein sequence ID" value="KAF2145246.1"/>
    <property type="molecule type" value="Genomic_DNA"/>
</dbReference>
<evidence type="ECO:0000313" key="1">
    <source>
        <dbReference type="EMBL" id="KAF2145246.1"/>
    </source>
</evidence>
<organism evidence="1 2">
    <name type="scientific">Aplosporella prunicola CBS 121167</name>
    <dbReference type="NCBI Taxonomy" id="1176127"/>
    <lineage>
        <taxon>Eukaryota</taxon>
        <taxon>Fungi</taxon>
        <taxon>Dikarya</taxon>
        <taxon>Ascomycota</taxon>
        <taxon>Pezizomycotina</taxon>
        <taxon>Dothideomycetes</taxon>
        <taxon>Dothideomycetes incertae sedis</taxon>
        <taxon>Botryosphaeriales</taxon>
        <taxon>Aplosporellaceae</taxon>
        <taxon>Aplosporella</taxon>
    </lineage>
</organism>
<protein>
    <submittedName>
        <fullName evidence="1">Uncharacterized protein</fullName>
    </submittedName>
</protein>
<dbReference type="GeneID" id="54300458"/>
<accession>A0A6A6BMG5</accession>
<proteinExistence type="predicted"/>
<dbReference type="AlphaFoldDB" id="A0A6A6BMG5"/>
<gene>
    <name evidence="1" type="ORF">K452DRAFT_306153</name>
</gene>
<keyword evidence="2" id="KW-1185">Reference proteome</keyword>
<sequence length="182" mass="20171">MARLIKLVSKAVQRSMSPIGDRPVTGTKKEQLEDGRRSSACIRLGQFRWNHSALHSALGRLRGHRRGCLVNSSIPSIYATRLAELYRNRAATTKLMRQAKFRLLSLAYNASLAPDDGFFRLPNASSSAGGIGSLPWKHSNTPFSTTAKTLAYWRLCPALTSTRYITPAVQDDIESQEALSYC</sequence>
<name>A0A6A6BMG5_9PEZI</name>